<keyword evidence="1" id="KW-0472">Membrane</keyword>
<reference evidence="2 3" key="1">
    <citation type="submission" date="2016-10" db="EMBL/GenBank/DDBJ databases">
        <authorList>
            <person name="de Groot N.N."/>
        </authorList>
    </citation>
    <scope>NUCLEOTIDE SEQUENCE [LARGE SCALE GENOMIC DNA]</scope>
    <source>
        <strain evidence="2 3">DSM 19981</strain>
    </source>
</reference>
<sequence>MVLGAIGSMPVIVFLAGLWAEFFPDAAGLLGLPGLQIDKLLPEASGAPLIGPPLPLLSGVVAPTMFLWGLMRLPRSAEARRRVTACAFAAFFATTPLFIGLVLAVPLILLVLLPAVAGFRRDFLPAHRP</sequence>
<name>A0A1I4ASD0_9PROT</name>
<accession>A0A1I4ASD0</accession>
<gene>
    <name evidence="2" type="ORF">SAMN02745775_10483</name>
</gene>
<dbReference type="EMBL" id="FOSQ01000004">
    <property type="protein sequence ID" value="SFK58791.1"/>
    <property type="molecule type" value="Genomic_DNA"/>
</dbReference>
<keyword evidence="1" id="KW-0812">Transmembrane</keyword>
<feature type="transmembrane region" description="Helical" evidence="1">
    <location>
        <begin position="83"/>
        <end position="116"/>
    </location>
</feature>
<dbReference type="AlphaFoldDB" id="A0A1I4ASD0"/>
<evidence type="ECO:0000313" key="2">
    <source>
        <dbReference type="EMBL" id="SFK58791.1"/>
    </source>
</evidence>
<evidence type="ECO:0000313" key="3">
    <source>
        <dbReference type="Proteomes" id="UP000199473"/>
    </source>
</evidence>
<proteinExistence type="predicted"/>
<evidence type="ECO:0000256" key="1">
    <source>
        <dbReference type="SAM" id="Phobius"/>
    </source>
</evidence>
<feature type="transmembrane region" description="Helical" evidence="1">
    <location>
        <begin position="49"/>
        <end position="71"/>
    </location>
</feature>
<dbReference type="STRING" id="1123062.SAMN02745775_10483"/>
<protein>
    <submittedName>
        <fullName evidence="2">Uncharacterized protein</fullName>
    </submittedName>
</protein>
<organism evidence="2 3">
    <name type="scientific">Falsiroseomonas stagni DSM 19981</name>
    <dbReference type="NCBI Taxonomy" id="1123062"/>
    <lineage>
        <taxon>Bacteria</taxon>
        <taxon>Pseudomonadati</taxon>
        <taxon>Pseudomonadota</taxon>
        <taxon>Alphaproteobacteria</taxon>
        <taxon>Acetobacterales</taxon>
        <taxon>Roseomonadaceae</taxon>
        <taxon>Falsiroseomonas</taxon>
    </lineage>
</organism>
<keyword evidence="1" id="KW-1133">Transmembrane helix</keyword>
<dbReference type="Proteomes" id="UP000199473">
    <property type="component" value="Unassembled WGS sequence"/>
</dbReference>
<keyword evidence="3" id="KW-1185">Reference proteome</keyword>